<evidence type="ECO:0008006" key="4">
    <source>
        <dbReference type="Google" id="ProtNLM"/>
    </source>
</evidence>
<accession>A0A0P7BTG3</accession>
<reference evidence="2 3" key="1">
    <citation type="submission" date="2015-07" db="EMBL/GenBank/DDBJ databases">
        <title>The draft genome sequence of Leadbetterella sp. JN14-9.</title>
        <authorList>
            <person name="Liu Y."/>
            <person name="Du J."/>
            <person name="Shao Z."/>
        </authorList>
    </citation>
    <scope>NUCLEOTIDE SEQUENCE [LARGE SCALE GENOMIC DNA]</scope>
    <source>
        <strain evidence="2 3">JN14-9</strain>
    </source>
</reference>
<protein>
    <recommendedName>
        <fullName evidence="4">Beta-hexosaminidase bacterial type N-terminal domain-containing protein</fullName>
    </recommendedName>
</protein>
<feature type="signal peptide" evidence="1">
    <location>
        <begin position="1"/>
        <end position="18"/>
    </location>
</feature>
<keyword evidence="1" id="KW-0732">Signal</keyword>
<proteinExistence type="predicted"/>
<feature type="chain" id="PRO_5006136197" description="Beta-hexosaminidase bacterial type N-terminal domain-containing protein" evidence="1">
    <location>
        <begin position="19"/>
        <end position="707"/>
    </location>
</feature>
<dbReference type="Proteomes" id="UP000050454">
    <property type="component" value="Unassembled WGS sequence"/>
</dbReference>
<dbReference type="PATRIC" id="fig|1605367.3.peg.4016"/>
<dbReference type="RefSeq" id="WP_055148868.1">
    <property type="nucleotide sequence ID" value="NZ_JXSZ01000009.1"/>
</dbReference>
<gene>
    <name evidence="2" type="ORF">AFM12_13010</name>
</gene>
<name>A0A0P7BTG3_9BACT</name>
<organism evidence="2 3">
    <name type="scientific">Jiulongibacter sediminis</name>
    <dbReference type="NCBI Taxonomy" id="1605367"/>
    <lineage>
        <taxon>Bacteria</taxon>
        <taxon>Pseudomonadati</taxon>
        <taxon>Bacteroidota</taxon>
        <taxon>Cytophagia</taxon>
        <taxon>Cytophagales</taxon>
        <taxon>Leadbetterellaceae</taxon>
        <taxon>Jiulongibacter</taxon>
    </lineage>
</organism>
<dbReference type="OrthoDB" id="99887at2"/>
<evidence type="ECO:0000313" key="3">
    <source>
        <dbReference type="Proteomes" id="UP000050454"/>
    </source>
</evidence>
<dbReference type="EMBL" id="LGTQ01000009">
    <property type="protein sequence ID" value="KPM48097.1"/>
    <property type="molecule type" value="Genomic_DNA"/>
</dbReference>
<dbReference type="STRING" id="1605367.AFM12_13010"/>
<evidence type="ECO:0000256" key="1">
    <source>
        <dbReference type="SAM" id="SignalP"/>
    </source>
</evidence>
<sequence>MRKITALFLYLIGLTTFAQSVSVQADLQVPQIAYAYSKLCETLKSDHVLVQPSAQADFIIQLGLKQSSKPEAFEIKKEGLRIEVKGGDHRGLIYGTLALAEQLKNGVAIEDIKPEAGKPDQEFRGIKFNLPWETYRPSLALMQHTETVKNLKYWEAFLDMMVENRFNVISLWNMHPYTFMIKPKNFPEASPWSESEMEEWQHFYHELFRMAKERALDTYLVHWSIFVSKSFSDAHELKGQNYYPHYYTPGDTTELVKQYTRECVKQVLGEYPNLDGIGISHGEGMAGMTPLERQQWMDDVIIKAMSEVERPVKLIHRVPFSSGLGSEGGTSKNVEVVTRDAMEKLGDTFEGPIWVEMKFNWSHGHSTPRLVKVHGGKLGDTYFDPLPSNYKITWQMRNENFFALRWGVPSFIREHIARNGKAAYTGGNFIGSECYIPGLDYFTAVDKPVDWEWAFQRQWLFYKLWGRLMYDPTTPDEVFEREYVRKYGSGAANLLNALSLSSNTSLQLASFYDIRWDFTLYGEGMLGLQGDSVKYISVESILDHPTTDPRYISISDFVETNRAGGSFGEGEITPLMLADQLERDNSEALRLVSNISIGDNASLMYEVADVKIWANLGLHLSEKIRAGVALKEYQLTANALKKQKALEHLKKGLSYWEEIVKISRPIYKDMRLTHYNHNYFTANDNNWFHWEKVLQEVEEELERVKEM</sequence>
<evidence type="ECO:0000313" key="2">
    <source>
        <dbReference type="EMBL" id="KPM48097.1"/>
    </source>
</evidence>
<keyword evidence="3" id="KW-1185">Reference proteome</keyword>
<dbReference type="AlphaFoldDB" id="A0A0P7BTG3"/>
<comment type="caution">
    <text evidence="2">The sequence shown here is derived from an EMBL/GenBank/DDBJ whole genome shotgun (WGS) entry which is preliminary data.</text>
</comment>